<dbReference type="InterPro" id="IPR047789">
    <property type="entry name" value="CU044_5270-like"/>
</dbReference>
<dbReference type="EMBL" id="JBHSKM010000008">
    <property type="protein sequence ID" value="MFC5215684.1"/>
    <property type="molecule type" value="Genomic_DNA"/>
</dbReference>
<evidence type="ECO:0000313" key="1">
    <source>
        <dbReference type="EMBL" id="MFC5215684.1"/>
    </source>
</evidence>
<dbReference type="RefSeq" id="WP_380853768.1">
    <property type="nucleotide sequence ID" value="NZ_JBHSKM010000008.1"/>
</dbReference>
<keyword evidence="2" id="KW-1185">Reference proteome</keyword>
<proteinExistence type="predicted"/>
<evidence type="ECO:0000313" key="2">
    <source>
        <dbReference type="Proteomes" id="UP001596263"/>
    </source>
</evidence>
<reference evidence="2" key="1">
    <citation type="journal article" date="2019" name="Int. J. Syst. Evol. Microbiol.">
        <title>The Global Catalogue of Microorganisms (GCM) 10K type strain sequencing project: providing services to taxonomists for standard genome sequencing and annotation.</title>
        <authorList>
            <consortium name="The Broad Institute Genomics Platform"/>
            <consortium name="The Broad Institute Genome Sequencing Center for Infectious Disease"/>
            <person name="Wu L."/>
            <person name="Ma J."/>
        </authorList>
    </citation>
    <scope>NUCLEOTIDE SEQUENCE [LARGE SCALE GENOMIC DNA]</scope>
    <source>
        <strain evidence="2">KCTC 42586</strain>
    </source>
</reference>
<comment type="caution">
    <text evidence="1">The sequence shown here is derived from an EMBL/GenBank/DDBJ whole genome shotgun (WGS) entry which is preliminary data.</text>
</comment>
<sequence>MNQLPEHDLPPGRHRLLKEHLMTEIRREDRPATPRARWLRPALAAAAVATAVAVTFVVLPSSGGGASAQRPPGTATAALLEDIALAAEDAGGGYGEIRDDQFVYIDSKVSYASFEEGKKTEIQPLHRSEQWTSVDGTREGLIREEGRGRWTTEAEPAPGKPGYDVSTNYRHLSTLPTDPDEMYEWLREVGPENSGQVTDQAMFVLVGDLIRDAIVPPEQAAALYRAVARIPGVKVVQDVVDAAGRQGVAITRDDPDNPTRDEWIFDAKTHEFLGERSVATEDFSDIKRGQVIGNTAILDRAVVDRAAQRP</sequence>
<accession>A0ABW0CJD3</accession>
<protein>
    <submittedName>
        <fullName evidence="1">CU044_5270 family protein</fullName>
    </submittedName>
</protein>
<dbReference type="NCBIfam" id="NF038083">
    <property type="entry name" value="CU044_5270_fam"/>
    <property type="match status" value="1"/>
</dbReference>
<gene>
    <name evidence="1" type="ORF">ACFPQ9_17735</name>
</gene>
<name>A0ABW0CJD3_STRCD</name>
<dbReference type="Proteomes" id="UP001596263">
    <property type="component" value="Unassembled WGS sequence"/>
</dbReference>
<organism evidence="1 2">
    <name type="scientific">Streptomyces coerulescens</name>
    <dbReference type="NCBI Taxonomy" id="29304"/>
    <lineage>
        <taxon>Bacteria</taxon>
        <taxon>Bacillati</taxon>
        <taxon>Actinomycetota</taxon>
        <taxon>Actinomycetes</taxon>
        <taxon>Kitasatosporales</taxon>
        <taxon>Streptomycetaceae</taxon>
        <taxon>Streptomyces</taxon>
    </lineage>
</organism>